<dbReference type="EMBL" id="PIQO01000047">
    <property type="protein sequence ID" value="PKR82414.1"/>
    <property type="molecule type" value="Genomic_DNA"/>
</dbReference>
<gene>
    <name evidence="1" type="ORF">CWO92_24670</name>
</gene>
<comment type="caution">
    <text evidence="1">The sequence shown here is derived from an EMBL/GenBank/DDBJ whole genome shotgun (WGS) entry which is preliminary data.</text>
</comment>
<dbReference type="AlphaFoldDB" id="A0A2N3LD15"/>
<reference evidence="1 2" key="1">
    <citation type="submission" date="2017-11" db="EMBL/GenBank/DDBJ databases">
        <title>Bacillus camelliae sp. nov., isolated from pu'er tea.</title>
        <authorList>
            <person name="Niu L."/>
        </authorList>
    </citation>
    <scope>NUCLEOTIDE SEQUENCE [LARGE SCALE GENOMIC DNA]</scope>
    <source>
        <strain evidence="1 2">7578-1</strain>
    </source>
</reference>
<protein>
    <submittedName>
        <fullName evidence="1">Uncharacterized protein</fullName>
    </submittedName>
</protein>
<name>A0A2N3LD15_9BACI</name>
<dbReference type="Proteomes" id="UP000233440">
    <property type="component" value="Unassembled WGS sequence"/>
</dbReference>
<organism evidence="1 2">
    <name type="scientific">Heyndrickxia camelliae</name>
    <dbReference type="NCBI Taxonomy" id="1707093"/>
    <lineage>
        <taxon>Bacteria</taxon>
        <taxon>Bacillati</taxon>
        <taxon>Bacillota</taxon>
        <taxon>Bacilli</taxon>
        <taxon>Bacillales</taxon>
        <taxon>Bacillaceae</taxon>
        <taxon>Heyndrickxia</taxon>
    </lineage>
</organism>
<evidence type="ECO:0000313" key="2">
    <source>
        <dbReference type="Proteomes" id="UP000233440"/>
    </source>
</evidence>
<keyword evidence="2" id="KW-1185">Reference proteome</keyword>
<proteinExistence type="predicted"/>
<sequence>MNNLFKEVLETTGYICEPTKENVVNCFLDYVSEGAFANLNSDEALRDIEDGDITIEQICNNLLRICNRNL</sequence>
<accession>A0A2N3LD15</accession>
<dbReference type="RefSeq" id="WP_101356817.1">
    <property type="nucleotide sequence ID" value="NZ_PIQO01000047.1"/>
</dbReference>
<evidence type="ECO:0000313" key="1">
    <source>
        <dbReference type="EMBL" id="PKR82414.1"/>
    </source>
</evidence>